<dbReference type="VEuPathDB" id="AmoebaDB:DDB_G0281881"/>
<dbReference type="KEGG" id="ddi:DDB_G0281881"/>
<dbReference type="PaxDb" id="44689-DDB0204265"/>
<dbReference type="RefSeq" id="XP_640476.1">
    <property type="nucleotide sequence ID" value="XM_635384.1"/>
</dbReference>
<keyword evidence="2" id="KW-1185">Reference proteome</keyword>
<evidence type="ECO:0000313" key="2">
    <source>
        <dbReference type="Proteomes" id="UP000002195"/>
    </source>
</evidence>
<reference evidence="1 2" key="1">
    <citation type="journal article" date="2005" name="Nature">
        <title>The genome of the social amoeba Dictyostelium discoideum.</title>
        <authorList>
            <consortium name="The Dictyostelium discoideum Sequencing Consortium"/>
            <person name="Eichinger L."/>
            <person name="Pachebat J.A."/>
            <person name="Glockner G."/>
            <person name="Rajandream M.A."/>
            <person name="Sucgang R."/>
            <person name="Berriman M."/>
            <person name="Song J."/>
            <person name="Olsen R."/>
            <person name="Szafranski K."/>
            <person name="Xu Q."/>
            <person name="Tunggal B."/>
            <person name="Kummerfeld S."/>
            <person name="Madera M."/>
            <person name="Konfortov B.A."/>
            <person name="Rivero F."/>
            <person name="Bankier A.T."/>
            <person name="Lehmann R."/>
            <person name="Hamlin N."/>
            <person name="Davies R."/>
            <person name="Gaudet P."/>
            <person name="Fey P."/>
            <person name="Pilcher K."/>
            <person name="Chen G."/>
            <person name="Saunders D."/>
            <person name="Sodergren E."/>
            <person name="Davis P."/>
            <person name="Kerhornou A."/>
            <person name="Nie X."/>
            <person name="Hall N."/>
            <person name="Anjard C."/>
            <person name="Hemphill L."/>
            <person name="Bason N."/>
            <person name="Farbrother P."/>
            <person name="Desany B."/>
            <person name="Just E."/>
            <person name="Morio T."/>
            <person name="Rost R."/>
            <person name="Churcher C."/>
            <person name="Cooper J."/>
            <person name="Haydock S."/>
            <person name="van Driessche N."/>
            <person name="Cronin A."/>
            <person name="Goodhead I."/>
            <person name="Muzny D."/>
            <person name="Mourier T."/>
            <person name="Pain A."/>
            <person name="Lu M."/>
            <person name="Harper D."/>
            <person name="Lindsay R."/>
            <person name="Hauser H."/>
            <person name="James K."/>
            <person name="Quiles M."/>
            <person name="Madan Babu M."/>
            <person name="Saito T."/>
            <person name="Buchrieser C."/>
            <person name="Wardroper A."/>
            <person name="Felder M."/>
            <person name="Thangavelu M."/>
            <person name="Johnson D."/>
            <person name="Knights A."/>
            <person name="Loulseged H."/>
            <person name="Mungall K."/>
            <person name="Oliver K."/>
            <person name="Price C."/>
            <person name="Quail M.A."/>
            <person name="Urushihara H."/>
            <person name="Hernandez J."/>
            <person name="Rabbinowitsch E."/>
            <person name="Steffen D."/>
            <person name="Sanders M."/>
            <person name="Ma J."/>
            <person name="Kohara Y."/>
            <person name="Sharp S."/>
            <person name="Simmonds M."/>
            <person name="Spiegler S."/>
            <person name="Tivey A."/>
            <person name="Sugano S."/>
            <person name="White B."/>
            <person name="Walker D."/>
            <person name="Woodward J."/>
            <person name="Winckler T."/>
            <person name="Tanaka Y."/>
            <person name="Shaulsky G."/>
            <person name="Schleicher M."/>
            <person name="Weinstock G."/>
            <person name="Rosenthal A."/>
            <person name="Cox E.C."/>
            <person name="Chisholm R.L."/>
            <person name="Gibbs R."/>
            <person name="Loomis W.F."/>
            <person name="Platzer M."/>
            <person name="Kay R.R."/>
            <person name="Williams J."/>
            <person name="Dear P.H."/>
            <person name="Noegel A.A."/>
            <person name="Barrell B."/>
            <person name="Kuspa A."/>
        </authorList>
    </citation>
    <scope>NUCLEOTIDE SEQUENCE [LARGE SCALE GENOMIC DNA]</scope>
    <source>
        <strain evidence="1 2">AX4</strain>
    </source>
</reference>
<dbReference type="InParanoid" id="Q54TB3"/>
<evidence type="ECO:0000313" key="1">
    <source>
        <dbReference type="EMBL" id="EAL66500.1"/>
    </source>
</evidence>
<dbReference type="EMBL" id="AAFI02000043">
    <property type="protein sequence ID" value="EAL66500.1"/>
    <property type="molecule type" value="Genomic_DNA"/>
</dbReference>
<comment type="caution">
    <text evidence="1">The sequence shown here is derived from an EMBL/GenBank/DDBJ whole genome shotgun (WGS) entry which is preliminary data.</text>
</comment>
<organism evidence="1 2">
    <name type="scientific">Dictyostelium discoideum</name>
    <name type="common">Social amoeba</name>
    <dbReference type="NCBI Taxonomy" id="44689"/>
    <lineage>
        <taxon>Eukaryota</taxon>
        <taxon>Amoebozoa</taxon>
        <taxon>Evosea</taxon>
        <taxon>Eumycetozoa</taxon>
        <taxon>Dictyostelia</taxon>
        <taxon>Dictyosteliales</taxon>
        <taxon>Dictyosteliaceae</taxon>
        <taxon>Dictyostelium</taxon>
    </lineage>
</organism>
<dbReference type="Proteomes" id="UP000002195">
    <property type="component" value="Unassembled WGS sequence"/>
</dbReference>
<sequence length="92" mass="10859">MNVKNFNHYQILENILFFIVKCSCTLYTEKISNGARDRTKKHLEQGRKGTFNLNRQALDKLCENYENRYAITSVKFVKRSDEPNSLSPKKDR</sequence>
<dbReference type="AlphaFoldDB" id="Q54TB3"/>
<gene>
    <name evidence="1" type="ORF">DDB_G0281881</name>
</gene>
<dbReference type="HOGENOM" id="CLU_2417805_0_0_1"/>
<accession>Q54TB3</accession>
<protein>
    <submittedName>
        <fullName evidence="1">Uncharacterized protein</fullName>
    </submittedName>
</protein>
<dbReference type="GeneID" id="8623289"/>
<proteinExistence type="predicted"/>
<name>Q54TB3_DICDI</name>